<dbReference type="Pfam" id="PF08387">
    <property type="entry name" value="FBD"/>
    <property type="match status" value="1"/>
</dbReference>
<feature type="domain" description="FBD" evidence="1">
    <location>
        <begin position="132"/>
        <end position="196"/>
    </location>
</feature>
<protein>
    <recommendedName>
        <fullName evidence="1">FBD domain-containing protein</fullName>
    </recommendedName>
</protein>
<proteinExistence type="predicted"/>
<accession>A0A978VIX7</accession>
<organism evidence="2 3">
    <name type="scientific">Ziziphus jujuba var. spinosa</name>
    <dbReference type="NCBI Taxonomy" id="714518"/>
    <lineage>
        <taxon>Eukaryota</taxon>
        <taxon>Viridiplantae</taxon>
        <taxon>Streptophyta</taxon>
        <taxon>Embryophyta</taxon>
        <taxon>Tracheophyta</taxon>
        <taxon>Spermatophyta</taxon>
        <taxon>Magnoliopsida</taxon>
        <taxon>eudicotyledons</taxon>
        <taxon>Gunneridae</taxon>
        <taxon>Pentapetalae</taxon>
        <taxon>rosids</taxon>
        <taxon>fabids</taxon>
        <taxon>Rosales</taxon>
        <taxon>Rhamnaceae</taxon>
        <taxon>Paliureae</taxon>
        <taxon>Ziziphus</taxon>
    </lineage>
</organism>
<evidence type="ECO:0000313" key="3">
    <source>
        <dbReference type="Proteomes" id="UP000813462"/>
    </source>
</evidence>
<evidence type="ECO:0000313" key="2">
    <source>
        <dbReference type="EMBL" id="KAH7533046.1"/>
    </source>
</evidence>
<evidence type="ECO:0000259" key="1">
    <source>
        <dbReference type="SMART" id="SM00579"/>
    </source>
</evidence>
<name>A0A978VIX7_ZIZJJ</name>
<reference evidence="2" key="1">
    <citation type="journal article" date="2021" name="Front. Plant Sci.">
        <title>Chromosome-Scale Genome Assembly for Chinese Sour Jujube and Insights Into Its Genome Evolution and Domestication Signature.</title>
        <authorList>
            <person name="Shen L.-Y."/>
            <person name="Luo H."/>
            <person name="Wang X.-L."/>
            <person name="Wang X.-M."/>
            <person name="Qiu X.-J."/>
            <person name="Liu H."/>
            <person name="Zhou S.-S."/>
            <person name="Jia K.-H."/>
            <person name="Nie S."/>
            <person name="Bao Y.-T."/>
            <person name="Zhang R.-G."/>
            <person name="Yun Q.-Z."/>
            <person name="Chai Y.-H."/>
            <person name="Lu J.-Y."/>
            <person name="Li Y."/>
            <person name="Zhao S.-W."/>
            <person name="Mao J.-F."/>
            <person name="Jia S.-G."/>
            <person name="Mao Y.-M."/>
        </authorList>
    </citation>
    <scope>NUCLEOTIDE SEQUENCE</scope>
    <source>
        <strain evidence="2">AT0</strain>
        <tissue evidence="2">Leaf</tissue>
    </source>
</reference>
<dbReference type="EMBL" id="JAEACU010000004">
    <property type="protein sequence ID" value="KAH7533046.1"/>
    <property type="molecule type" value="Genomic_DNA"/>
</dbReference>
<comment type="caution">
    <text evidence="2">The sequence shown here is derived from an EMBL/GenBank/DDBJ whole genome shotgun (WGS) entry which is preliminary data.</text>
</comment>
<dbReference type="Proteomes" id="UP000813462">
    <property type="component" value="Unassembled WGS sequence"/>
</dbReference>
<sequence length="196" mass="22454">MFLDINLEKPHSLVIDAPKLLFLIWNGMATGYECVGGYLEAKPCVEISIFGTLNTWGEVFRSLRAVSELSLSNFPMELMSSKYCWEIFHNLNSLTVWIGDLAPYLNRLEVKIRAASPTKHTAEYWESQVFAFVNSLESVRLDINGEQNGIELIKYLLRNARELKTIIIHCSFDPKVISSSLEHFRWASPSARVYFN</sequence>
<dbReference type="InterPro" id="IPR006566">
    <property type="entry name" value="FBD"/>
</dbReference>
<gene>
    <name evidence="2" type="ORF">FEM48_Zijuj04G0088400</name>
</gene>
<dbReference type="SMART" id="SM00579">
    <property type="entry name" value="FBD"/>
    <property type="match status" value="1"/>
</dbReference>
<dbReference type="AlphaFoldDB" id="A0A978VIX7"/>